<evidence type="ECO:0000313" key="10">
    <source>
        <dbReference type="EMBL" id="SLN43374.1"/>
    </source>
</evidence>
<dbReference type="OrthoDB" id="7338723at2"/>
<name>A0A1Y5SR61_9RHOB</name>
<gene>
    <name evidence="10" type="primary">yfgC_2</name>
    <name evidence="10" type="ORF">PSJ8397_02220</name>
</gene>
<feature type="compositionally biased region" description="Low complexity" evidence="7">
    <location>
        <begin position="28"/>
        <end position="42"/>
    </location>
</feature>
<keyword evidence="2" id="KW-0479">Metal-binding</keyword>
<feature type="region of interest" description="Disordered" evidence="7">
    <location>
        <begin position="28"/>
        <end position="56"/>
    </location>
</feature>
<evidence type="ECO:0000256" key="7">
    <source>
        <dbReference type="SAM" id="MobiDB-lite"/>
    </source>
</evidence>
<feature type="domain" description="Peptidase M48" evidence="9">
    <location>
        <begin position="84"/>
        <end position="249"/>
    </location>
</feature>
<evidence type="ECO:0000256" key="8">
    <source>
        <dbReference type="SAM" id="SignalP"/>
    </source>
</evidence>
<keyword evidence="8" id="KW-0732">Signal</keyword>
<dbReference type="RefSeq" id="WP_085864629.1">
    <property type="nucleotide sequence ID" value="NZ_FWFT01000003.1"/>
</dbReference>
<dbReference type="Proteomes" id="UP000193623">
    <property type="component" value="Unassembled WGS sequence"/>
</dbReference>
<dbReference type="Pfam" id="PF01435">
    <property type="entry name" value="Peptidase_M48"/>
    <property type="match status" value="1"/>
</dbReference>
<evidence type="ECO:0000256" key="2">
    <source>
        <dbReference type="ARBA" id="ARBA00022723"/>
    </source>
</evidence>
<reference evidence="10 11" key="1">
    <citation type="submission" date="2017-03" db="EMBL/GenBank/DDBJ databases">
        <authorList>
            <person name="Afonso C.L."/>
            <person name="Miller P.J."/>
            <person name="Scott M.A."/>
            <person name="Spackman E."/>
            <person name="Goraichik I."/>
            <person name="Dimitrov K.M."/>
            <person name="Suarez D.L."/>
            <person name="Swayne D.E."/>
        </authorList>
    </citation>
    <scope>NUCLEOTIDE SEQUENCE [LARGE SCALE GENOMIC DNA]</scope>
    <source>
        <strain evidence="10 11">CECT 8397</strain>
    </source>
</reference>
<organism evidence="10 11">
    <name type="scientific">Pseudooctadecabacter jejudonensis</name>
    <dbReference type="NCBI Taxonomy" id="1391910"/>
    <lineage>
        <taxon>Bacteria</taxon>
        <taxon>Pseudomonadati</taxon>
        <taxon>Pseudomonadota</taxon>
        <taxon>Alphaproteobacteria</taxon>
        <taxon>Rhodobacterales</taxon>
        <taxon>Paracoccaceae</taxon>
        <taxon>Pseudooctadecabacter</taxon>
    </lineage>
</organism>
<evidence type="ECO:0000256" key="4">
    <source>
        <dbReference type="ARBA" id="ARBA00022833"/>
    </source>
</evidence>
<evidence type="ECO:0000256" key="5">
    <source>
        <dbReference type="ARBA" id="ARBA00023049"/>
    </source>
</evidence>
<dbReference type="EMBL" id="FWFT01000003">
    <property type="protein sequence ID" value="SLN43374.1"/>
    <property type="molecule type" value="Genomic_DNA"/>
</dbReference>
<dbReference type="CDD" id="cd07324">
    <property type="entry name" value="M48C_Oma1-like"/>
    <property type="match status" value="1"/>
</dbReference>
<sequence length="253" mass="26830">MMRAMLVACLVATLAACEVVPQVGPQVGSQGQTTAGGVRPTPVAAPAPAPTAGDAMGPRAAARAFVQVVDQLEPVAERECRARSPQLNCDFLIVVDDRPGLPRNAFQTVNDNGRPIIGFTLSLIEDARNRDEIAFIMAHEAAHHIEDHLTQQRRIAVLGASVFGQLAGDFGGTGEAVRTAQELGAIVGARSYSKDFELEADRLGTIIAARAGYDPVLGSEFFFRIPDPGDQFLGTHPPNAQRIQVVRDTAAGL</sequence>
<dbReference type="Gene3D" id="3.30.2010.10">
    <property type="entry name" value="Metalloproteases ('zincins'), catalytic domain"/>
    <property type="match status" value="1"/>
</dbReference>
<keyword evidence="1 6" id="KW-0645">Protease</keyword>
<evidence type="ECO:0000256" key="1">
    <source>
        <dbReference type="ARBA" id="ARBA00022670"/>
    </source>
</evidence>
<proteinExistence type="inferred from homology"/>
<dbReference type="PROSITE" id="PS51257">
    <property type="entry name" value="PROKAR_LIPOPROTEIN"/>
    <property type="match status" value="1"/>
</dbReference>
<dbReference type="PANTHER" id="PTHR22726">
    <property type="entry name" value="METALLOENDOPEPTIDASE OMA1"/>
    <property type="match status" value="1"/>
</dbReference>
<dbReference type="AlphaFoldDB" id="A0A1Y5SR61"/>
<feature type="signal peptide" evidence="8">
    <location>
        <begin position="1"/>
        <end position="17"/>
    </location>
</feature>
<keyword evidence="4 6" id="KW-0862">Zinc</keyword>
<keyword evidence="11" id="KW-1185">Reference proteome</keyword>
<keyword evidence="3 6" id="KW-0378">Hydrolase</keyword>
<comment type="similarity">
    <text evidence="6">Belongs to the peptidase M48 family.</text>
</comment>
<dbReference type="PANTHER" id="PTHR22726:SF1">
    <property type="entry name" value="METALLOENDOPEPTIDASE OMA1, MITOCHONDRIAL"/>
    <property type="match status" value="1"/>
</dbReference>
<feature type="chain" id="PRO_5012283188" evidence="8">
    <location>
        <begin position="18"/>
        <end position="253"/>
    </location>
</feature>
<evidence type="ECO:0000313" key="11">
    <source>
        <dbReference type="Proteomes" id="UP000193623"/>
    </source>
</evidence>
<evidence type="ECO:0000259" key="9">
    <source>
        <dbReference type="Pfam" id="PF01435"/>
    </source>
</evidence>
<keyword evidence="5 6" id="KW-0482">Metalloprotease</keyword>
<comment type="cofactor">
    <cofactor evidence="6">
        <name>Zn(2+)</name>
        <dbReference type="ChEBI" id="CHEBI:29105"/>
    </cofactor>
    <text evidence="6">Binds 1 zinc ion per subunit.</text>
</comment>
<protein>
    <submittedName>
        <fullName evidence="10">TPR repeat-containing protein YfgC</fullName>
    </submittedName>
</protein>
<dbReference type="GO" id="GO:0004222">
    <property type="term" value="F:metalloendopeptidase activity"/>
    <property type="evidence" value="ECO:0007669"/>
    <property type="project" value="InterPro"/>
</dbReference>
<dbReference type="GO" id="GO:0051603">
    <property type="term" value="P:proteolysis involved in protein catabolic process"/>
    <property type="evidence" value="ECO:0007669"/>
    <property type="project" value="TreeGrafter"/>
</dbReference>
<dbReference type="GO" id="GO:0046872">
    <property type="term" value="F:metal ion binding"/>
    <property type="evidence" value="ECO:0007669"/>
    <property type="project" value="UniProtKB-KW"/>
</dbReference>
<evidence type="ECO:0000256" key="6">
    <source>
        <dbReference type="RuleBase" id="RU003983"/>
    </source>
</evidence>
<dbReference type="InterPro" id="IPR051156">
    <property type="entry name" value="Mito/Outer_Membr_Metalloprot"/>
</dbReference>
<dbReference type="GO" id="GO:0016020">
    <property type="term" value="C:membrane"/>
    <property type="evidence" value="ECO:0007669"/>
    <property type="project" value="TreeGrafter"/>
</dbReference>
<accession>A0A1Y5SR61</accession>
<dbReference type="InterPro" id="IPR001915">
    <property type="entry name" value="Peptidase_M48"/>
</dbReference>
<evidence type="ECO:0000256" key="3">
    <source>
        <dbReference type="ARBA" id="ARBA00022801"/>
    </source>
</evidence>